<name>A0A1R3SWR7_9BACT</name>
<dbReference type="Proteomes" id="UP000187464">
    <property type="component" value="Chromosome I"/>
</dbReference>
<dbReference type="RefSeq" id="WP_083710999.1">
    <property type="nucleotide sequence ID" value="NZ_LT605205.1"/>
</dbReference>
<accession>A0A1R3SWR7</accession>
<dbReference type="KEGG" id="psac:PSM36_1907"/>
<dbReference type="InterPro" id="IPR021958">
    <property type="entry name" value="DUF3575"/>
</dbReference>
<evidence type="ECO:0000313" key="2">
    <source>
        <dbReference type="Proteomes" id="UP000187464"/>
    </source>
</evidence>
<protein>
    <submittedName>
        <fullName evidence="1">Uncharacterized protein</fullName>
    </submittedName>
</protein>
<sequence length="34" mass="4079">MKKFFQPELHYWTCESFNGHFFGLHALAGEYNID</sequence>
<proteinExistence type="predicted"/>
<dbReference type="Pfam" id="PF12099">
    <property type="entry name" value="DUF3575"/>
    <property type="match status" value="1"/>
</dbReference>
<organism evidence="1 2">
    <name type="scientific">Proteiniphilum saccharofermentans</name>
    <dbReference type="NCBI Taxonomy" id="1642647"/>
    <lineage>
        <taxon>Bacteria</taxon>
        <taxon>Pseudomonadati</taxon>
        <taxon>Bacteroidota</taxon>
        <taxon>Bacteroidia</taxon>
        <taxon>Bacteroidales</taxon>
        <taxon>Dysgonomonadaceae</taxon>
        <taxon>Proteiniphilum</taxon>
    </lineage>
</organism>
<dbReference type="EMBL" id="LT605205">
    <property type="protein sequence ID" value="SCD20723.1"/>
    <property type="molecule type" value="Genomic_DNA"/>
</dbReference>
<evidence type="ECO:0000313" key="1">
    <source>
        <dbReference type="EMBL" id="SCD20723.1"/>
    </source>
</evidence>
<dbReference type="AlphaFoldDB" id="A0A1R3SWR7"/>
<reference evidence="1 2" key="1">
    <citation type="submission" date="2016-08" db="EMBL/GenBank/DDBJ databases">
        <authorList>
            <person name="Seilhamer J.J."/>
        </authorList>
    </citation>
    <scope>NUCLEOTIDE SEQUENCE [LARGE SCALE GENOMIC DNA]</scope>
    <source>
        <strain evidence="1">M3/6</strain>
    </source>
</reference>
<dbReference type="STRING" id="1642647.PSM36_1907"/>
<keyword evidence="2" id="KW-1185">Reference proteome</keyword>
<gene>
    <name evidence="1" type="ORF">PSM36_1907</name>
</gene>